<dbReference type="Proteomes" id="UP001150581">
    <property type="component" value="Unassembled WGS sequence"/>
</dbReference>
<comment type="caution">
    <text evidence="1">The sequence shown here is derived from an EMBL/GenBank/DDBJ whole genome shotgun (WGS) entry which is preliminary data.</text>
</comment>
<organism evidence="1 2">
    <name type="scientific">Kickxella alabastrina</name>
    <dbReference type="NCBI Taxonomy" id="61397"/>
    <lineage>
        <taxon>Eukaryota</taxon>
        <taxon>Fungi</taxon>
        <taxon>Fungi incertae sedis</taxon>
        <taxon>Zoopagomycota</taxon>
        <taxon>Kickxellomycotina</taxon>
        <taxon>Kickxellomycetes</taxon>
        <taxon>Kickxellales</taxon>
        <taxon>Kickxellaceae</taxon>
        <taxon>Kickxella</taxon>
    </lineage>
</organism>
<sequence>MSNINDIAKQFTEYYYQAFDADRRNLAPLYRDMSMMTWESSQIQGAQAIVEKLVSLPFQKVQHKITTVDAQQSLPGVNAILILVTGQLLVDEETNPQQFSQTFQLVENEGFFIYNDVFRLNYS</sequence>
<protein>
    <submittedName>
        <fullName evidence="1">Nuclear transport factor 2</fullName>
    </submittedName>
</protein>
<accession>A0ACC1I7W6</accession>
<evidence type="ECO:0000313" key="2">
    <source>
        <dbReference type="Proteomes" id="UP001150581"/>
    </source>
</evidence>
<name>A0ACC1I7W6_9FUNG</name>
<gene>
    <name evidence="1" type="primary">NTF2_1</name>
    <name evidence="1" type="ORF">LPJ66_007795</name>
</gene>
<evidence type="ECO:0000313" key="1">
    <source>
        <dbReference type="EMBL" id="KAJ1889874.1"/>
    </source>
</evidence>
<keyword evidence="2" id="KW-1185">Reference proteome</keyword>
<proteinExistence type="predicted"/>
<dbReference type="EMBL" id="JANBPG010001456">
    <property type="protein sequence ID" value="KAJ1889874.1"/>
    <property type="molecule type" value="Genomic_DNA"/>
</dbReference>
<reference evidence="1" key="1">
    <citation type="submission" date="2022-07" db="EMBL/GenBank/DDBJ databases">
        <title>Phylogenomic reconstructions and comparative analyses of Kickxellomycotina fungi.</title>
        <authorList>
            <person name="Reynolds N.K."/>
            <person name="Stajich J.E."/>
            <person name="Barry K."/>
            <person name="Grigoriev I.V."/>
            <person name="Crous P."/>
            <person name="Smith M.E."/>
        </authorList>
    </citation>
    <scope>NUCLEOTIDE SEQUENCE</scope>
    <source>
        <strain evidence="1">Benny 63K</strain>
    </source>
</reference>